<comment type="caution">
    <text evidence="2">The sequence shown here is derived from an EMBL/GenBank/DDBJ whole genome shotgun (WGS) entry which is preliminary data.</text>
</comment>
<gene>
    <name evidence="2" type="ORF">Ae201684_011840</name>
</gene>
<sequence>MSTAVGTAFSMRSLLNPSQECVQISPASPISISVPPKPENRASNDRKRRHERAKARYNEEMNDLNTKYRTLEKQLREMEQNKKMKIEGHSHSPWEGFARRQAWKRQQAMIENGRLKSRLEVQMSIIKDLQAVLTKQPQLLESPLDPLDSLPVSLPRDPVLRQEAISKIMTVQLDRMNDVFVENGLLETHESWKQVSVRYDEATSELVFETTISLIFNVPVGTLSKGLDATLHRALEGSEYFNGSSKLLETNDSKTHMKRRVYKVEGAMDIHTNFIHHAFPAGDSYVWVSQSVHEDELYPIPDTEFRSRDSIWCVTEPVSETQSRLKKVRHIHLVPPRGRELGDSCPVGSLADILINIYVANTELFTNLLETNVLDFCPQKPQVLIEDSGPIIQLNQLSLLDGSSRSSSVTSSP</sequence>
<evidence type="ECO:0000256" key="1">
    <source>
        <dbReference type="SAM" id="MobiDB-lite"/>
    </source>
</evidence>
<name>A0A6G0WTC8_9STRA</name>
<accession>A0A6G0WTC8</accession>
<organism evidence="2 3">
    <name type="scientific">Aphanomyces euteiches</name>
    <dbReference type="NCBI Taxonomy" id="100861"/>
    <lineage>
        <taxon>Eukaryota</taxon>
        <taxon>Sar</taxon>
        <taxon>Stramenopiles</taxon>
        <taxon>Oomycota</taxon>
        <taxon>Saprolegniomycetes</taxon>
        <taxon>Saprolegniales</taxon>
        <taxon>Verrucalvaceae</taxon>
        <taxon>Aphanomyces</taxon>
    </lineage>
</organism>
<protein>
    <recommendedName>
        <fullName evidence="4">START domain-containing protein</fullName>
    </recommendedName>
</protein>
<evidence type="ECO:0008006" key="4">
    <source>
        <dbReference type="Google" id="ProtNLM"/>
    </source>
</evidence>
<proteinExistence type="predicted"/>
<keyword evidence="3" id="KW-1185">Reference proteome</keyword>
<dbReference type="Proteomes" id="UP000481153">
    <property type="component" value="Unassembled WGS sequence"/>
</dbReference>
<dbReference type="EMBL" id="VJMJ01000151">
    <property type="protein sequence ID" value="KAF0730729.1"/>
    <property type="molecule type" value="Genomic_DNA"/>
</dbReference>
<evidence type="ECO:0000313" key="3">
    <source>
        <dbReference type="Proteomes" id="UP000481153"/>
    </source>
</evidence>
<dbReference type="AlphaFoldDB" id="A0A6G0WTC8"/>
<evidence type="ECO:0000313" key="2">
    <source>
        <dbReference type="EMBL" id="KAF0730729.1"/>
    </source>
</evidence>
<reference evidence="2 3" key="1">
    <citation type="submission" date="2019-07" db="EMBL/GenBank/DDBJ databases">
        <title>Genomics analysis of Aphanomyces spp. identifies a new class of oomycete effector associated with host adaptation.</title>
        <authorList>
            <person name="Gaulin E."/>
        </authorList>
    </citation>
    <scope>NUCLEOTIDE SEQUENCE [LARGE SCALE GENOMIC DNA]</scope>
    <source>
        <strain evidence="2 3">ATCC 201684</strain>
    </source>
</reference>
<feature type="region of interest" description="Disordered" evidence="1">
    <location>
        <begin position="26"/>
        <end position="54"/>
    </location>
</feature>
<dbReference type="VEuPathDB" id="FungiDB:AeMF1_000866"/>